<reference evidence="1 2" key="1">
    <citation type="journal article" date="2023" name="J. Hered.">
        <title>Chromosome-level genome of the wood stork (Mycteria americana) provides insight into avian chromosome evolution.</title>
        <authorList>
            <person name="Flamio R. Jr."/>
            <person name="Ramstad K.M."/>
        </authorList>
    </citation>
    <scope>NUCLEOTIDE SEQUENCE [LARGE SCALE GENOMIC DNA]</scope>
    <source>
        <strain evidence="1">JAX WOST 10</strain>
    </source>
</reference>
<evidence type="ECO:0000313" key="2">
    <source>
        <dbReference type="Proteomes" id="UP001333110"/>
    </source>
</evidence>
<dbReference type="AlphaFoldDB" id="A0AAN7MMP8"/>
<dbReference type="EMBL" id="JAUNZN010000014">
    <property type="protein sequence ID" value="KAK4812833.1"/>
    <property type="molecule type" value="Genomic_DNA"/>
</dbReference>
<protein>
    <submittedName>
        <fullName evidence="1">Uncharacterized protein</fullName>
    </submittedName>
</protein>
<sequence length="116" mass="12831">MLFSILVADLDDNGIKCVLIKFDNDLKAGIYLAGEELRKGTAAVLAENKLDTSERHAAVAKKANGMQGYSNKDVTSRDNEVIIPLYVVLVWPHLEYCVYIFLVPCYSNSLFAGCVE</sequence>
<gene>
    <name evidence="1" type="ORF">QYF61_022057</name>
</gene>
<evidence type="ECO:0000313" key="1">
    <source>
        <dbReference type="EMBL" id="KAK4812833.1"/>
    </source>
</evidence>
<name>A0AAN7MMP8_MYCAM</name>
<accession>A0AAN7MMP8</accession>
<proteinExistence type="predicted"/>
<keyword evidence="2" id="KW-1185">Reference proteome</keyword>
<organism evidence="1 2">
    <name type="scientific">Mycteria americana</name>
    <name type="common">Wood stork</name>
    <dbReference type="NCBI Taxonomy" id="33587"/>
    <lineage>
        <taxon>Eukaryota</taxon>
        <taxon>Metazoa</taxon>
        <taxon>Chordata</taxon>
        <taxon>Craniata</taxon>
        <taxon>Vertebrata</taxon>
        <taxon>Euteleostomi</taxon>
        <taxon>Archelosauria</taxon>
        <taxon>Archosauria</taxon>
        <taxon>Dinosauria</taxon>
        <taxon>Saurischia</taxon>
        <taxon>Theropoda</taxon>
        <taxon>Coelurosauria</taxon>
        <taxon>Aves</taxon>
        <taxon>Neognathae</taxon>
        <taxon>Neoaves</taxon>
        <taxon>Aequornithes</taxon>
        <taxon>Ciconiiformes</taxon>
        <taxon>Ciconiidae</taxon>
        <taxon>Mycteria</taxon>
    </lineage>
</organism>
<dbReference type="Proteomes" id="UP001333110">
    <property type="component" value="Unassembled WGS sequence"/>
</dbReference>
<comment type="caution">
    <text evidence="1">The sequence shown here is derived from an EMBL/GenBank/DDBJ whole genome shotgun (WGS) entry which is preliminary data.</text>
</comment>